<evidence type="ECO:0000256" key="3">
    <source>
        <dbReference type="ARBA" id="ARBA00022705"/>
    </source>
</evidence>
<evidence type="ECO:0000256" key="11">
    <source>
        <dbReference type="RuleBase" id="RU004227"/>
    </source>
</evidence>
<comment type="subcellular location">
    <subcellularLocation>
        <location evidence="8">Cytoplasm</location>
    </subcellularLocation>
</comment>
<keyword evidence="3 8" id="KW-0235">DNA replication</keyword>
<proteinExistence type="inferred from homology"/>
<organism evidence="14 15">
    <name type="scientific">Candidatus Roizmanbacteria bacterium CG_4_10_14_0_8_um_filter_39_9</name>
    <dbReference type="NCBI Taxonomy" id="1974829"/>
    <lineage>
        <taxon>Bacteria</taxon>
        <taxon>Candidatus Roizmaniibacteriota</taxon>
    </lineage>
</organism>
<dbReference type="GO" id="GO:0006270">
    <property type="term" value="P:DNA replication initiation"/>
    <property type="evidence" value="ECO:0007669"/>
    <property type="project" value="UniProtKB-UniRule"/>
</dbReference>
<name>A0A2M7QCS1_9BACT</name>
<comment type="domain">
    <text evidence="8">Domain I is involved in oligomerization and binding regulators, domain II is flexibile and of varying length in different bacteria, domain III forms the AAA+ region, while domain IV binds dsDNA.</text>
</comment>
<reference evidence="15" key="1">
    <citation type="submission" date="2017-09" db="EMBL/GenBank/DDBJ databases">
        <title>Depth-based differentiation of microbial function through sediment-hosted aquifers and enrichment of novel symbionts in the deep terrestrial subsurface.</title>
        <authorList>
            <person name="Probst A.J."/>
            <person name="Ladd B."/>
            <person name="Jarett J.K."/>
            <person name="Geller-Mcgrath D.E."/>
            <person name="Sieber C.M.K."/>
            <person name="Emerson J.B."/>
            <person name="Anantharaman K."/>
            <person name="Thomas B.C."/>
            <person name="Malmstrom R."/>
            <person name="Stieglmeier M."/>
            <person name="Klingl A."/>
            <person name="Woyke T."/>
            <person name="Ryan C.M."/>
            <person name="Banfield J.F."/>
        </authorList>
    </citation>
    <scope>NUCLEOTIDE SEQUENCE [LARGE SCALE GENOMIC DNA]</scope>
</reference>
<accession>A0A2M7QCS1</accession>
<dbReference type="GO" id="GO:0005737">
    <property type="term" value="C:cytoplasm"/>
    <property type="evidence" value="ECO:0007669"/>
    <property type="project" value="UniProtKB-SubCell"/>
</dbReference>
<dbReference type="PANTHER" id="PTHR30050">
    <property type="entry name" value="CHROMOSOMAL REPLICATION INITIATOR PROTEIN DNAA"/>
    <property type="match status" value="1"/>
</dbReference>
<dbReference type="Gene3D" id="1.10.8.60">
    <property type="match status" value="1"/>
</dbReference>
<dbReference type="InterPro" id="IPR003593">
    <property type="entry name" value="AAA+_ATPase"/>
</dbReference>
<comment type="function">
    <text evidence="8 10">Plays an essential role in the initiation and regulation of chromosomal replication. ATP-DnaA binds to the origin of replication (oriC) to initiate formation of the DNA replication initiation complex once per cell cycle. Binds the DnaA box (a 9 base pair repeat at the origin) and separates the double-stranded (ds)DNA. Forms a right-handed helical filament on oriC DNA; dsDNA binds to the exterior of the filament while single-stranded (ss)DNA is stabiized in the filament's interior. The ATP-DnaA-oriC complex binds and stabilizes one strand of the AT-rich DNA unwinding element (DUE), permitting loading of DNA polymerase. After initiation quickly degrades to an ADP-DnaA complex that is not apt for DNA replication. Binds acidic phospholipids.</text>
</comment>
<feature type="binding site" evidence="8">
    <location>
        <position position="154"/>
    </location>
    <ligand>
        <name>ATP</name>
        <dbReference type="ChEBI" id="CHEBI:30616"/>
    </ligand>
</feature>
<feature type="domain" description="AAA+ ATPase" evidence="12">
    <location>
        <begin position="139"/>
        <end position="271"/>
    </location>
</feature>
<dbReference type="Gene3D" id="1.10.1750.10">
    <property type="match status" value="1"/>
</dbReference>
<evidence type="ECO:0000256" key="7">
    <source>
        <dbReference type="ARBA" id="ARBA00023125"/>
    </source>
</evidence>
<comment type="caution">
    <text evidence="8">Lacks conserved residue(s) required for the propagation of feature annotation.</text>
</comment>
<dbReference type="CDD" id="cd06571">
    <property type="entry name" value="Bac_DnaA_C"/>
    <property type="match status" value="1"/>
</dbReference>
<protein>
    <recommendedName>
        <fullName evidence="8 9">Chromosomal replication initiator protein DnaA</fullName>
    </recommendedName>
</protein>
<evidence type="ECO:0000256" key="9">
    <source>
        <dbReference type="NCBIfam" id="TIGR00362"/>
    </source>
</evidence>
<dbReference type="Pfam" id="PF08299">
    <property type="entry name" value="Bac_DnaA_C"/>
    <property type="match status" value="1"/>
</dbReference>
<evidence type="ECO:0000256" key="4">
    <source>
        <dbReference type="ARBA" id="ARBA00022741"/>
    </source>
</evidence>
<evidence type="ECO:0000256" key="8">
    <source>
        <dbReference type="HAMAP-Rule" id="MF_00377"/>
    </source>
</evidence>
<feature type="binding site" evidence="8">
    <location>
        <position position="152"/>
    </location>
    <ligand>
        <name>ATP</name>
        <dbReference type="ChEBI" id="CHEBI:30616"/>
    </ligand>
</feature>
<dbReference type="Gene3D" id="3.40.50.300">
    <property type="entry name" value="P-loop containing nucleotide triphosphate hydrolases"/>
    <property type="match status" value="1"/>
</dbReference>
<keyword evidence="7 8" id="KW-0238">DNA-binding</keyword>
<keyword evidence="2 8" id="KW-0963">Cytoplasm</keyword>
<dbReference type="PANTHER" id="PTHR30050:SF2">
    <property type="entry name" value="CHROMOSOMAL REPLICATION INITIATOR PROTEIN DNAA"/>
    <property type="match status" value="1"/>
</dbReference>
<keyword evidence="6 8" id="KW-0446">Lipid-binding</keyword>
<sequence>MLQSVWNGFLGEFEKNKEKTPVIFSILKQLTPIRVTGTSVVVACENYGVKGLLEKRRGEVEAVLSQCVGKKTSLEIEVQLRKTARPAPTPLLAFQPTIDDIFARSGLHNKYRFDNFAVSGTNSVAFAAAHAVAKNPGSSYNPLFLYGGVGVGKTHLAQSVARIILEKTPTARVFFCPGDRFTNELIESIQEKSTARFRKKYRSLSLLIVDDIQFIAGKQTVQEEFFHTFNNIVSAGGQVILTSDRPPNEIKNLEDRLRSRFSGGLIVDIQLPDFELRSAILLIKAREKEIEISIEAAKIIAEQVSDSRALEGVLLSIYAKTLGKKEEIGLDDVSAFFDTKQAVKKVRISAHDIARAVCLYYNIKQIHLKGASRSESFSLPRQITMYLLRREIGMKYDEIAYFLKRKDHTTIMHGCEKIERMIIDNPVFKSEVDRIVSSFSSST</sequence>
<gene>
    <name evidence="8 14" type="primary">dnaA</name>
    <name evidence="14" type="ORF">COY90_04635</name>
</gene>
<dbReference type="EMBL" id="PFLF01000099">
    <property type="protein sequence ID" value="PIY68673.1"/>
    <property type="molecule type" value="Genomic_DNA"/>
</dbReference>
<feature type="binding site" evidence="8">
    <location>
        <position position="153"/>
    </location>
    <ligand>
        <name>ATP</name>
        <dbReference type="ChEBI" id="CHEBI:30616"/>
    </ligand>
</feature>
<dbReference type="InterPro" id="IPR013159">
    <property type="entry name" value="DnaA_C"/>
</dbReference>
<feature type="binding site" evidence="8">
    <location>
        <position position="150"/>
    </location>
    <ligand>
        <name>ATP</name>
        <dbReference type="ChEBI" id="CHEBI:30616"/>
    </ligand>
</feature>
<evidence type="ECO:0000256" key="1">
    <source>
        <dbReference type="ARBA" id="ARBA00006583"/>
    </source>
</evidence>
<dbReference type="GO" id="GO:0008289">
    <property type="term" value="F:lipid binding"/>
    <property type="evidence" value="ECO:0007669"/>
    <property type="project" value="UniProtKB-KW"/>
</dbReference>
<feature type="region of interest" description="Domain I, interacts with DnaA modulators" evidence="8">
    <location>
        <begin position="1"/>
        <end position="83"/>
    </location>
</feature>
<dbReference type="SMART" id="SM00382">
    <property type="entry name" value="AAA"/>
    <property type="match status" value="1"/>
</dbReference>
<dbReference type="InterPro" id="IPR013317">
    <property type="entry name" value="DnaA_dom"/>
</dbReference>
<dbReference type="InterPro" id="IPR027417">
    <property type="entry name" value="P-loop_NTPase"/>
</dbReference>
<dbReference type="InterPro" id="IPR001957">
    <property type="entry name" value="Chromosome_initiator_DnaA"/>
</dbReference>
<evidence type="ECO:0000256" key="10">
    <source>
        <dbReference type="RuleBase" id="RU000577"/>
    </source>
</evidence>
<dbReference type="GO" id="GO:0006275">
    <property type="term" value="P:regulation of DNA replication"/>
    <property type="evidence" value="ECO:0007669"/>
    <property type="project" value="UniProtKB-UniRule"/>
</dbReference>
<keyword evidence="5 8" id="KW-0067">ATP-binding</keyword>
<feature type="domain" description="Chromosomal replication initiator DnaA C-terminal" evidence="13">
    <location>
        <begin position="349"/>
        <end position="418"/>
    </location>
</feature>
<evidence type="ECO:0000256" key="2">
    <source>
        <dbReference type="ARBA" id="ARBA00022490"/>
    </source>
</evidence>
<dbReference type="SMART" id="SM00760">
    <property type="entry name" value="Bac_DnaA_C"/>
    <property type="match status" value="1"/>
</dbReference>
<dbReference type="GO" id="GO:0003688">
    <property type="term" value="F:DNA replication origin binding"/>
    <property type="evidence" value="ECO:0007669"/>
    <property type="project" value="UniProtKB-UniRule"/>
</dbReference>
<dbReference type="HAMAP" id="MF_00377">
    <property type="entry name" value="DnaA_bact"/>
    <property type="match status" value="1"/>
</dbReference>
<dbReference type="InterPro" id="IPR018312">
    <property type="entry name" value="Chromosome_initiator_DnaA_CS"/>
</dbReference>
<dbReference type="Proteomes" id="UP000230108">
    <property type="component" value="Unassembled WGS sequence"/>
</dbReference>
<dbReference type="AlphaFoldDB" id="A0A2M7QCS1"/>
<evidence type="ECO:0000256" key="5">
    <source>
        <dbReference type="ARBA" id="ARBA00022840"/>
    </source>
</evidence>
<dbReference type="CDD" id="cd00009">
    <property type="entry name" value="AAA"/>
    <property type="match status" value="1"/>
</dbReference>
<keyword evidence="4 8" id="KW-0547">Nucleotide-binding</keyword>
<evidence type="ECO:0000313" key="15">
    <source>
        <dbReference type="Proteomes" id="UP000230108"/>
    </source>
</evidence>
<evidence type="ECO:0000259" key="13">
    <source>
        <dbReference type="SMART" id="SM00760"/>
    </source>
</evidence>
<dbReference type="SUPFAM" id="SSF48295">
    <property type="entry name" value="TrpR-like"/>
    <property type="match status" value="1"/>
</dbReference>
<comment type="subunit">
    <text evidence="8">Oligomerizes as a right-handed, spiral filament on DNA at oriC.</text>
</comment>
<evidence type="ECO:0000313" key="14">
    <source>
        <dbReference type="EMBL" id="PIY68673.1"/>
    </source>
</evidence>
<comment type="similarity">
    <text evidence="1 8 11">Belongs to the DnaA family.</text>
</comment>
<dbReference type="NCBIfam" id="TIGR00362">
    <property type="entry name" value="DnaA"/>
    <property type="match status" value="1"/>
</dbReference>
<dbReference type="Pfam" id="PF00308">
    <property type="entry name" value="Bac_DnaA"/>
    <property type="match status" value="1"/>
</dbReference>
<dbReference type="GO" id="GO:0005886">
    <property type="term" value="C:plasma membrane"/>
    <property type="evidence" value="ECO:0007669"/>
    <property type="project" value="TreeGrafter"/>
</dbReference>
<evidence type="ECO:0000256" key="6">
    <source>
        <dbReference type="ARBA" id="ARBA00023121"/>
    </source>
</evidence>
<dbReference type="InterPro" id="IPR010921">
    <property type="entry name" value="Trp_repressor/repl_initiator"/>
</dbReference>
<dbReference type="InterPro" id="IPR020591">
    <property type="entry name" value="Chromosome_initiator_DnaA-like"/>
</dbReference>
<feature type="region of interest" description="Domain IV, binds dsDNA" evidence="8">
    <location>
        <begin position="322"/>
        <end position="443"/>
    </location>
</feature>
<dbReference type="PROSITE" id="PS01008">
    <property type="entry name" value="DNAA"/>
    <property type="match status" value="1"/>
</dbReference>
<dbReference type="SUPFAM" id="SSF52540">
    <property type="entry name" value="P-loop containing nucleoside triphosphate hydrolases"/>
    <property type="match status" value="1"/>
</dbReference>
<dbReference type="PRINTS" id="PR00051">
    <property type="entry name" value="DNAA"/>
</dbReference>
<dbReference type="GO" id="GO:0005524">
    <property type="term" value="F:ATP binding"/>
    <property type="evidence" value="ECO:0007669"/>
    <property type="project" value="UniProtKB-UniRule"/>
</dbReference>
<evidence type="ECO:0000259" key="12">
    <source>
        <dbReference type="SMART" id="SM00382"/>
    </source>
</evidence>
<comment type="caution">
    <text evidence="14">The sequence shown here is derived from an EMBL/GenBank/DDBJ whole genome shotgun (WGS) entry which is preliminary data.</text>
</comment>